<dbReference type="InterPro" id="IPR021477">
    <property type="entry name" value="TVIIS_effector_SACOL2603_fam"/>
</dbReference>
<evidence type="ECO:0000313" key="2">
    <source>
        <dbReference type="Proteomes" id="UP000336166"/>
    </source>
</evidence>
<name>A0AAN2WJV2_LISMN</name>
<reference evidence="1 2" key="1">
    <citation type="submission" date="2018-06" db="EMBL/GenBank/DDBJ databases">
        <authorList>
            <consortium name="PulseNet: The National Subtyping Network for Foodborne Disease Surveillance"/>
            <person name="Tarr C.L."/>
            <person name="Trees E."/>
            <person name="Katz L.S."/>
            <person name="Carleton-Romer H.A."/>
            <person name="Stroika S."/>
            <person name="Kucerova Z."/>
            <person name="Roache K.F."/>
            <person name="Sabol A.L."/>
            <person name="Besser J."/>
            <person name="Gerner-Smidt P."/>
        </authorList>
    </citation>
    <scope>NUCLEOTIDE SEQUENCE [LARGE SCALE GENOMIC DNA]</scope>
    <source>
        <strain evidence="1 2">PNUSAL000134</strain>
    </source>
</reference>
<comment type="caution">
    <text evidence="1">The sequence shown here is derived from an EMBL/GenBank/DDBJ whole genome shotgun (WGS) entry which is preliminary data.</text>
</comment>
<proteinExistence type="predicted"/>
<organism evidence="1 2">
    <name type="scientific">Listeria monocytogenes</name>
    <dbReference type="NCBI Taxonomy" id="1639"/>
    <lineage>
        <taxon>Bacteria</taxon>
        <taxon>Bacillati</taxon>
        <taxon>Bacillota</taxon>
        <taxon>Bacilli</taxon>
        <taxon>Bacillales</taxon>
        <taxon>Listeriaceae</taxon>
        <taxon>Listeria</taxon>
    </lineage>
</organism>
<evidence type="ECO:0000313" key="1">
    <source>
        <dbReference type="EMBL" id="EAE2355620.1"/>
    </source>
</evidence>
<dbReference type="AlphaFoldDB" id="A0AAN2WJV2"/>
<protein>
    <submittedName>
        <fullName evidence="1">TIGR04197 family type VII secretion effector</fullName>
    </submittedName>
</protein>
<dbReference type="NCBIfam" id="TIGR04197">
    <property type="entry name" value="T7SS_SACOL2603"/>
    <property type="match status" value="1"/>
</dbReference>
<accession>A0AAN2WJV2</accession>
<dbReference type="EMBL" id="AAAREG010000024">
    <property type="protein sequence ID" value="EAE2355620.1"/>
    <property type="molecule type" value="Genomic_DNA"/>
</dbReference>
<sequence>MDNFIKSNMETAQSIATSIASSLDELSRGGVVTSDSQTTISGNTNAGEAIQAMSDAQSYVLQAIGQASKNLQSVASEFEAADKTARDAMTNLIPSLSGRRS</sequence>
<gene>
    <name evidence="1" type="ORF">Y261_14885</name>
</gene>
<dbReference type="Proteomes" id="UP000336166">
    <property type="component" value="Unassembled WGS sequence"/>
</dbReference>